<accession>A0A953ICQ2</accession>
<proteinExistence type="predicted"/>
<dbReference type="AlphaFoldDB" id="A0A953ICQ2"/>
<evidence type="ECO:0000313" key="1">
    <source>
        <dbReference type="EMBL" id="MBY6278593.1"/>
    </source>
</evidence>
<dbReference type="EMBL" id="PIUK01000619">
    <property type="protein sequence ID" value="MBY6278593.1"/>
    <property type="molecule type" value="Genomic_DNA"/>
</dbReference>
<protein>
    <submittedName>
        <fullName evidence="1">Uncharacterized protein</fullName>
    </submittedName>
</protein>
<reference evidence="1" key="1">
    <citation type="submission" date="2017-11" db="EMBL/GenBank/DDBJ databases">
        <title>Three new genomes from thermophilic consortium.</title>
        <authorList>
            <person name="Quaggio R."/>
            <person name="Amgarten D."/>
            <person name="Setubal J.C."/>
        </authorList>
    </citation>
    <scope>NUCLEOTIDE SEQUENCE</scope>
    <source>
        <strain evidence="1">ZCTH01-B2</strain>
    </source>
</reference>
<gene>
    <name evidence="1" type="ORF">CWE10_21135</name>
</gene>
<evidence type="ECO:0000313" key="2">
    <source>
        <dbReference type="Proteomes" id="UP000732377"/>
    </source>
</evidence>
<sequence>MKDAGPRRLSRDGGGFFVGRFGGMTISSLARGGQLHYDLLLPVSRVALEFQGPQHYRTTERYPSASQLQEQRMRDEVKRRFSDSHGIALIEVTAADLSFRTISALLRRHGVPLRTNLDDLHHLYSAIEAEAAKYRRWAERLERQLRQSRAGG</sequence>
<organism evidence="1 2">
    <name type="scientific">Symbiobacterium thermophilum</name>
    <dbReference type="NCBI Taxonomy" id="2734"/>
    <lineage>
        <taxon>Bacteria</taxon>
        <taxon>Bacillati</taxon>
        <taxon>Bacillota</taxon>
        <taxon>Clostridia</taxon>
        <taxon>Eubacteriales</taxon>
        <taxon>Symbiobacteriaceae</taxon>
        <taxon>Symbiobacterium</taxon>
    </lineage>
</organism>
<comment type="caution">
    <text evidence="1">The sequence shown here is derived from an EMBL/GenBank/DDBJ whole genome shotgun (WGS) entry which is preliminary data.</text>
</comment>
<name>A0A953ICQ2_SYMTR</name>
<dbReference type="Proteomes" id="UP000732377">
    <property type="component" value="Unassembled WGS sequence"/>
</dbReference>